<evidence type="ECO:0000256" key="2">
    <source>
        <dbReference type="ARBA" id="ARBA00022630"/>
    </source>
</evidence>
<dbReference type="Pfam" id="PF00743">
    <property type="entry name" value="FMO-like"/>
    <property type="match status" value="1"/>
</dbReference>
<proteinExistence type="inferred from homology"/>
<comment type="similarity">
    <text evidence="1">Belongs to the FMO family.</text>
</comment>
<accession>A0AA38P7R4</accession>
<dbReference type="GO" id="GO:0050660">
    <property type="term" value="F:flavin adenine dinucleotide binding"/>
    <property type="evidence" value="ECO:0007669"/>
    <property type="project" value="InterPro"/>
</dbReference>
<evidence type="ECO:0000256" key="4">
    <source>
        <dbReference type="ARBA" id="ARBA00023002"/>
    </source>
</evidence>
<evidence type="ECO:0000313" key="6">
    <source>
        <dbReference type="Proteomes" id="UP001163846"/>
    </source>
</evidence>
<dbReference type="Proteomes" id="UP001163846">
    <property type="component" value="Unassembled WGS sequence"/>
</dbReference>
<dbReference type="Gene3D" id="3.50.50.60">
    <property type="entry name" value="FAD/NAD(P)-binding domain"/>
    <property type="match status" value="2"/>
</dbReference>
<evidence type="ECO:0000256" key="1">
    <source>
        <dbReference type="ARBA" id="ARBA00009183"/>
    </source>
</evidence>
<dbReference type="GO" id="GO:0004499">
    <property type="term" value="F:N,N-dimethylaniline monooxygenase activity"/>
    <property type="evidence" value="ECO:0007669"/>
    <property type="project" value="InterPro"/>
</dbReference>
<dbReference type="PANTHER" id="PTHR23023">
    <property type="entry name" value="DIMETHYLANILINE MONOOXYGENASE"/>
    <property type="match status" value="1"/>
</dbReference>
<reference evidence="5" key="1">
    <citation type="submission" date="2022-08" db="EMBL/GenBank/DDBJ databases">
        <authorList>
            <consortium name="DOE Joint Genome Institute"/>
            <person name="Min B."/>
            <person name="Riley R."/>
            <person name="Sierra-Patev S."/>
            <person name="Naranjo-Ortiz M."/>
            <person name="Looney B."/>
            <person name="Konkel Z."/>
            <person name="Slot J.C."/>
            <person name="Sakamoto Y."/>
            <person name="Steenwyk J.L."/>
            <person name="Rokas A."/>
            <person name="Carro J."/>
            <person name="Camarero S."/>
            <person name="Ferreira P."/>
            <person name="Molpeceres G."/>
            <person name="Ruiz-Duenas F.J."/>
            <person name="Serrano A."/>
            <person name="Henrissat B."/>
            <person name="Drula E."/>
            <person name="Hughes K.W."/>
            <person name="Mata J.L."/>
            <person name="Ishikawa N.K."/>
            <person name="Vargas-Isla R."/>
            <person name="Ushijima S."/>
            <person name="Smith C.A."/>
            <person name="Ahrendt S."/>
            <person name="Andreopoulos W."/>
            <person name="He G."/>
            <person name="Labutti K."/>
            <person name="Lipzen A."/>
            <person name="Ng V."/>
            <person name="Sandor L."/>
            <person name="Barry K."/>
            <person name="Martinez A.T."/>
            <person name="Xiao Y."/>
            <person name="Gibbons J.G."/>
            <person name="Terashima K."/>
            <person name="Hibbett D.S."/>
            <person name="Grigoriev I.V."/>
        </authorList>
    </citation>
    <scope>NUCLEOTIDE SEQUENCE</scope>
    <source>
        <strain evidence="5">TFB9207</strain>
    </source>
</reference>
<sequence length="567" mass="62933">MAAALDQPVAILGSGVAGLITAHTLIEDGFRNVTILTKDKSPGGVWAEERVYPGLTINNVYGEYRFSSLAMPPPKNSSIGRLSGQDMSSYMRTFAETFLKGHIQYAVEVKNVRRPKSDEDGDGKTGWLVDVESLVSGKTESLYFSRIVMCTGGCHVPFIPDSLSPLTAHDIGFKGRVFHSSQFRSELDLLQSNGQDVTSLGHVVIVGGGKSAQDIASYLASKGTRVTVVFEKADAVLASPIPLPGFIRRSRFLSILAGHEHLDTRLERFLHTTKLGAKITHFIWNTITRISYHTLRIHKNSPLRNAHSLFWDIRTNDEGIMRPGSFHDLVNKGKIEVIAPARAKSLGDDGISVVLEDGRFLLADTLVLATGYISSWNIFDKETSEELGFDRQSLSAAGPDSRWRWDYTTLAKPPAAHSSSQTGQGGFTLIYRGMVPAKNILNHDFAINGAVFTTNNGYSLEVMSHWISSYFLRDPHLQLPKTVEEALESSKRNAAWMQQRHPGASSWINPSYSSNLAFWPWPQAMDDLLRDMGLKTGRSGGNWLTWPFKVIKIEEISTLREERLSRR</sequence>
<evidence type="ECO:0000256" key="3">
    <source>
        <dbReference type="ARBA" id="ARBA00022827"/>
    </source>
</evidence>
<organism evidence="5 6">
    <name type="scientific">Lentinula raphanica</name>
    <dbReference type="NCBI Taxonomy" id="153919"/>
    <lineage>
        <taxon>Eukaryota</taxon>
        <taxon>Fungi</taxon>
        <taxon>Dikarya</taxon>
        <taxon>Basidiomycota</taxon>
        <taxon>Agaricomycotina</taxon>
        <taxon>Agaricomycetes</taxon>
        <taxon>Agaricomycetidae</taxon>
        <taxon>Agaricales</taxon>
        <taxon>Marasmiineae</taxon>
        <taxon>Omphalotaceae</taxon>
        <taxon>Lentinula</taxon>
    </lineage>
</organism>
<keyword evidence="4" id="KW-0560">Oxidoreductase</keyword>
<comment type="caution">
    <text evidence="5">The sequence shown here is derived from an EMBL/GenBank/DDBJ whole genome shotgun (WGS) entry which is preliminary data.</text>
</comment>
<dbReference type="SUPFAM" id="SSF51905">
    <property type="entry name" value="FAD/NAD(P)-binding domain"/>
    <property type="match status" value="2"/>
</dbReference>
<dbReference type="AlphaFoldDB" id="A0AA38P7R4"/>
<keyword evidence="2" id="KW-0285">Flavoprotein</keyword>
<keyword evidence="6" id="KW-1185">Reference proteome</keyword>
<dbReference type="InterPro" id="IPR036188">
    <property type="entry name" value="FAD/NAD-bd_sf"/>
</dbReference>
<dbReference type="InterPro" id="IPR020946">
    <property type="entry name" value="Flavin_mOase-like"/>
</dbReference>
<dbReference type="InterPro" id="IPR050346">
    <property type="entry name" value="FMO-like"/>
</dbReference>
<dbReference type="PRINTS" id="PR00411">
    <property type="entry name" value="PNDRDTASEI"/>
</dbReference>
<dbReference type="GO" id="GO:0050661">
    <property type="term" value="F:NADP binding"/>
    <property type="evidence" value="ECO:0007669"/>
    <property type="project" value="InterPro"/>
</dbReference>
<evidence type="ECO:0008006" key="7">
    <source>
        <dbReference type="Google" id="ProtNLM"/>
    </source>
</evidence>
<evidence type="ECO:0000313" key="5">
    <source>
        <dbReference type="EMBL" id="KAJ3837621.1"/>
    </source>
</evidence>
<dbReference type="EMBL" id="MU806234">
    <property type="protein sequence ID" value="KAJ3837621.1"/>
    <property type="molecule type" value="Genomic_DNA"/>
</dbReference>
<protein>
    <recommendedName>
        <fullName evidence="7">FAD/NAD(P)-binding domain-containing protein</fullName>
    </recommendedName>
</protein>
<gene>
    <name evidence="5" type="ORF">F5878DRAFT_652491</name>
</gene>
<name>A0AA38P7R4_9AGAR</name>
<keyword evidence="3" id="KW-0274">FAD</keyword>